<accession>A0A4Q2EH95</accession>
<evidence type="ECO:0000256" key="2">
    <source>
        <dbReference type="ARBA" id="ARBA00001947"/>
    </source>
</evidence>
<evidence type="ECO:0000256" key="14">
    <source>
        <dbReference type="SAM" id="MobiDB-lite"/>
    </source>
</evidence>
<keyword evidence="9" id="KW-0378">Hydrolase</keyword>
<dbReference type="GO" id="GO:0008270">
    <property type="term" value="F:zinc ion binding"/>
    <property type="evidence" value="ECO:0007669"/>
    <property type="project" value="InterPro"/>
</dbReference>
<comment type="cofactor">
    <cofactor evidence="2">
        <name>Zn(2+)</name>
        <dbReference type="ChEBI" id="CHEBI:29105"/>
    </cofactor>
</comment>
<evidence type="ECO:0000256" key="13">
    <source>
        <dbReference type="ARBA" id="ARBA00031533"/>
    </source>
</evidence>
<comment type="catalytic activity">
    <reaction evidence="1">
        <text>Release of an N-terminal amino acid, Xaa-|-Yaa- from a peptide, amide or arylamide. Xaa is preferably Ala, but may be most amino acids including Pro (slow action). When a terminal hydrophobic residue is followed by a prolyl residue, the two may be released as an intact Xaa-Pro dipeptide.</text>
        <dbReference type="EC" id="3.4.11.2"/>
    </reaction>
</comment>
<sequence length="860" mass="95854">MFRANITRDEANLRSRQLRVASYEVLVDLSGKRPDATPLEAPEKTFVSTTTVRFSSIACVANANVIAEEILSATLDGEAVGPEAFDGEHLTLNLTEGDHLLQVTAVMRFSRTGEGLHRFIDPADDKTYLYTQFEVADARRMYVTFEQPDLKATFQLSVLAPQNWTVLSNAPAVEPVAQADGIARWDFAATPRISTYITALVAGDFHSEHDTYQRADGSTIPLSIHVRDSVAQHLDADRIFETTKRGFAVFEEHFGRPYPFDDYAQIFVPEFNFGAMENAGCITFRDEYIFRSRQTAASYESRDNTILHEMAHMWFGDLVTMTWWDDLWLNESFAEWASHFAQEEIRARYGDRANPWATFSNSRKTWAYRQDQLPSTHPIAADMVDLEAVELNFDGITYAKGASALRQLVAFVGKEDFLAGVRAYFAKHAFGNTQLPDLLAELEVASGRDLGFFTSQWLQTAGVNTIAADWDEEDGEFTRFAIRQWASPQWPTLRRQRIAVGLYNLVDDSLVRTERFEFDIDGESTAVPELLHARRPDLLLLNDDDLSYTKIRLDPRSLGTLVAHIHQLDDEVARALAWGATWDLTRDGEMTASDYVDLVLRGVGVETDLTAVNALLAQARLAIDYYAPRDDRAAVARRFTAGLAQLLKEAEPGSDHQLALVRALALSIDSEPGAAVLAAWLAGEEVPEGLAVDADLRWRLLTELARVGAAGEAEIAAELDRDPTSTGAEKAAGARSASKDADAKAAAWAAATEQDTPNETHFQITSQFWQLDQDEILTPYVDRYLEVVDDIGNQRGRWATASTTIRQHVLGLLFPRPLADRAFIATLDAFLAERALPDSVKRLVLERRDDALRALHNQGA</sequence>
<dbReference type="CDD" id="cd09602">
    <property type="entry name" value="M1_APN"/>
    <property type="match status" value="1"/>
</dbReference>
<gene>
    <name evidence="18" type="primary">pepN</name>
    <name evidence="18" type="ORF">C1706_09280</name>
</gene>
<evidence type="ECO:0000313" key="18">
    <source>
        <dbReference type="EMBL" id="RXW31754.1"/>
    </source>
</evidence>
<dbReference type="EMBL" id="PPCV01000006">
    <property type="protein sequence ID" value="RXW31754.1"/>
    <property type="molecule type" value="Genomic_DNA"/>
</dbReference>
<keyword evidence="19" id="KW-1185">Reference proteome</keyword>
<feature type="domain" description="Peptidase M1 membrane alanine aminopeptidase" evidence="15">
    <location>
        <begin position="240"/>
        <end position="457"/>
    </location>
</feature>
<dbReference type="GO" id="GO:0005615">
    <property type="term" value="C:extracellular space"/>
    <property type="evidence" value="ECO:0007669"/>
    <property type="project" value="TreeGrafter"/>
</dbReference>
<dbReference type="Pfam" id="PF17900">
    <property type="entry name" value="Peptidase_M1_N"/>
    <property type="match status" value="1"/>
</dbReference>
<keyword evidence="10" id="KW-0862">Zinc</keyword>
<dbReference type="Gene3D" id="2.60.40.1730">
    <property type="entry name" value="tricorn interacting facor f3 domain"/>
    <property type="match status" value="1"/>
</dbReference>
<dbReference type="GO" id="GO:0042277">
    <property type="term" value="F:peptide binding"/>
    <property type="evidence" value="ECO:0007669"/>
    <property type="project" value="TreeGrafter"/>
</dbReference>
<dbReference type="Pfam" id="PF11838">
    <property type="entry name" value="ERAP1_C"/>
    <property type="match status" value="1"/>
</dbReference>
<dbReference type="Gene3D" id="1.10.390.10">
    <property type="entry name" value="Neutral Protease Domain 2"/>
    <property type="match status" value="1"/>
</dbReference>
<dbReference type="InterPro" id="IPR024571">
    <property type="entry name" value="ERAP1-like_C_dom"/>
</dbReference>
<evidence type="ECO:0000256" key="1">
    <source>
        <dbReference type="ARBA" id="ARBA00000098"/>
    </source>
</evidence>
<feature type="region of interest" description="Disordered" evidence="14">
    <location>
        <begin position="718"/>
        <end position="738"/>
    </location>
</feature>
<dbReference type="EC" id="3.4.11.2" evidence="4"/>
<evidence type="ECO:0000256" key="10">
    <source>
        <dbReference type="ARBA" id="ARBA00022833"/>
    </source>
</evidence>
<dbReference type="InterPro" id="IPR001930">
    <property type="entry name" value="Peptidase_M1"/>
</dbReference>
<dbReference type="PRINTS" id="PR00756">
    <property type="entry name" value="ALADIPTASE"/>
</dbReference>
<dbReference type="Proteomes" id="UP000290624">
    <property type="component" value="Unassembled WGS sequence"/>
</dbReference>
<comment type="similarity">
    <text evidence="3">Belongs to the peptidase M1 family.</text>
</comment>
<keyword evidence="7" id="KW-0645">Protease</keyword>
<evidence type="ECO:0000256" key="9">
    <source>
        <dbReference type="ARBA" id="ARBA00022801"/>
    </source>
</evidence>
<evidence type="ECO:0000259" key="17">
    <source>
        <dbReference type="Pfam" id="PF17900"/>
    </source>
</evidence>
<evidence type="ECO:0000256" key="3">
    <source>
        <dbReference type="ARBA" id="ARBA00010136"/>
    </source>
</evidence>
<dbReference type="PANTHER" id="PTHR11533:SF174">
    <property type="entry name" value="PUROMYCIN-SENSITIVE AMINOPEPTIDASE-RELATED"/>
    <property type="match status" value="1"/>
</dbReference>
<dbReference type="InterPro" id="IPR045357">
    <property type="entry name" value="Aminopeptidase_N-like_N"/>
</dbReference>
<organism evidence="18 19">
    <name type="scientific">Propioniciclava flava</name>
    <dbReference type="NCBI Taxonomy" id="2072026"/>
    <lineage>
        <taxon>Bacteria</taxon>
        <taxon>Bacillati</taxon>
        <taxon>Actinomycetota</taxon>
        <taxon>Actinomycetes</taxon>
        <taxon>Propionibacteriales</taxon>
        <taxon>Propionibacteriaceae</taxon>
        <taxon>Propioniciclava</taxon>
    </lineage>
</organism>
<keyword evidence="11" id="KW-0482">Metalloprotease</keyword>
<evidence type="ECO:0000259" key="15">
    <source>
        <dbReference type="Pfam" id="PF01433"/>
    </source>
</evidence>
<protein>
    <recommendedName>
        <fullName evidence="5">Aminopeptidase N</fullName>
        <ecNumber evidence="4">3.4.11.2</ecNumber>
    </recommendedName>
    <alternativeName>
        <fullName evidence="12">Alanine aminopeptidase</fullName>
    </alternativeName>
    <alternativeName>
        <fullName evidence="13">Lysyl aminopeptidase</fullName>
    </alternativeName>
</protein>
<keyword evidence="8" id="KW-0479">Metal-binding</keyword>
<evidence type="ECO:0000256" key="8">
    <source>
        <dbReference type="ARBA" id="ARBA00022723"/>
    </source>
</evidence>
<dbReference type="Pfam" id="PF01433">
    <property type="entry name" value="Peptidase_M1"/>
    <property type="match status" value="1"/>
</dbReference>
<dbReference type="GO" id="GO:0016020">
    <property type="term" value="C:membrane"/>
    <property type="evidence" value="ECO:0007669"/>
    <property type="project" value="TreeGrafter"/>
</dbReference>
<feature type="domain" description="ERAP1-like C-terminal" evidence="16">
    <location>
        <begin position="539"/>
        <end position="851"/>
    </location>
</feature>
<dbReference type="InterPro" id="IPR042097">
    <property type="entry name" value="Aminopeptidase_N-like_N_sf"/>
</dbReference>
<dbReference type="SUPFAM" id="SSF55486">
    <property type="entry name" value="Metalloproteases ('zincins'), catalytic domain"/>
    <property type="match status" value="1"/>
</dbReference>
<comment type="caution">
    <text evidence="18">The sequence shown here is derived from an EMBL/GenBank/DDBJ whole genome shotgun (WGS) entry which is preliminary data.</text>
</comment>
<dbReference type="GO" id="GO:0005737">
    <property type="term" value="C:cytoplasm"/>
    <property type="evidence" value="ECO:0007669"/>
    <property type="project" value="TreeGrafter"/>
</dbReference>
<evidence type="ECO:0000256" key="6">
    <source>
        <dbReference type="ARBA" id="ARBA00022438"/>
    </source>
</evidence>
<dbReference type="InterPro" id="IPR027268">
    <property type="entry name" value="Peptidase_M4/M1_CTD_sf"/>
</dbReference>
<dbReference type="OrthoDB" id="3885507at2"/>
<dbReference type="InterPro" id="IPR050344">
    <property type="entry name" value="Peptidase_M1_aminopeptidases"/>
</dbReference>
<evidence type="ECO:0000256" key="12">
    <source>
        <dbReference type="ARBA" id="ARBA00029811"/>
    </source>
</evidence>
<dbReference type="SUPFAM" id="SSF63737">
    <property type="entry name" value="Leukotriene A4 hydrolase N-terminal domain"/>
    <property type="match status" value="1"/>
</dbReference>
<dbReference type="GO" id="GO:0043171">
    <property type="term" value="P:peptide catabolic process"/>
    <property type="evidence" value="ECO:0007669"/>
    <property type="project" value="TreeGrafter"/>
</dbReference>
<keyword evidence="6 18" id="KW-0031">Aminopeptidase</keyword>
<dbReference type="InterPro" id="IPR014782">
    <property type="entry name" value="Peptidase_M1_dom"/>
</dbReference>
<dbReference type="NCBIfam" id="TIGR02412">
    <property type="entry name" value="pepN_strep_liv"/>
    <property type="match status" value="1"/>
</dbReference>
<name>A0A4Q2EH95_9ACTN</name>
<reference evidence="18 19" key="1">
    <citation type="submission" date="2018-01" db="EMBL/GenBank/DDBJ databases">
        <title>Lactibacter flavus gen. nov., sp. nov., a novel bacterium of the family Propionibacteriaceae isolated from raw milk and dairy products.</title>
        <authorList>
            <person name="Wenning M."/>
            <person name="Breitenwieser F."/>
            <person name="Huptas C."/>
            <person name="von Neubeck M."/>
            <person name="Busse H.-J."/>
            <person name="Scherer S."/>
        </authorList>
    </citation>
    <scope>NUCLEOTIDE SEQUENCE [LARGE SCALE GENOMIC DNA]</scope>
    <source>
        <strain evidence="18 19">VG341</strain>
    </source>
</reference>
<dbReference type="GO" id="GO:0016285">
    <property type="term" value="F:alanyl aminopeptidase activity"/>
    <property type="evidence" value="ECO:0007669"/>
    <property type="project" value="UniProtKB-EC"/>
</dbReference>
<evidence type="ECO:0000256" key="11">
    <source>
        <dbReference type="ARBA" id="ARBA00023049"/>
    </source>
</evidence>
<dbReference type="PANTHER" id="PTHR11533">
    <property type="entry name" value="PROTEASE M1 ZINC METALLOPROTEASE"/>
    <property type="match status" value="1"/>
</dbReference>
<evidence type="ECO:0000256" key="7">
    <source>
        <dbReference type="ARBA" id="ARBA00022670"/>
    </source>
</evidence>
<evidence type="ECO:0000259" key="16">
    <source>
        <dbReference type="Pfam" id="PF11838"/>
    </source>
</evidence>
<dbReference type="InterPro" id="IPR012778">
    <property type="entry name" value="Pept_M1_aminopeptidase"/>
</dbReference>
<evidence type="ECO:0000313" key="19">
    <source>
        <dbReference type="Proteomes" id="UP000290624"/>
    </source>
</evidence>
<dbReference type="GO" id="GO:0006508">
    <property type="term" value="P:proteolysis"/>
    <property type="evidence" value="ECO:0007669"/>
    <property type="project" value="UniProtKB-KW"/>
</dbReference>
<dbReference type="GO" id="GO:0070006">
    <property type="term" value="F:metalloaminopeptidase activity"/>
    <property type="evidence" value="ECO:0007669"/>
    <property type="project" value="TreeGrafter"/>
</dbReference>
<dbReference type="RefSeq" id="WP_129459160.1">
    <property type="nucleotide sequence ID" value="NZ_PPCV01000006.1"/>
</dbReference>
<evidence type="ECO:0000256" key="5">
    <source>
        <dbReference type="ARBA" id="ARBA00015611"/>
    </source>
</evidence>
<dbReference type="FunFam" id="1.10.390.10:FF:000004">
    <property type="entry name" value="Aminopeptidase N"/>
    <property type="match status" value="1"/>
</dbReference>
<proteinExistence type="inferred from homology"/>
<dbReference type="AlphaFoldDB" id="A0A4Q2EH95"/>
<evidence type="ECO:0000256" key="4">
    <source>
        <dbReference type="ARBA" id="ARBA00012564"/>
    </source>
</evidence>
<feature type="domain" description="Aminopeptidase N-like N-terminal" evidence="17">
    <location>
        <begin position="112"/>
        <end position="197"/>
    </location>
</feature>